<keyword evidence="1" id="KW-0472">Membrane</keyword>
<keyword evidence="1" id="KW-0812">Transmembrane</keyword>
<protein>
    <submittedName>
        <fullName evidence="2">Uncharacterized protein</fullName>
    </submittedName>
</protein>
<dbReference type="EMBL" id="NVDQ01000105">
    <property type="protein sequence ID" value="PFU99186.1"/>
    <property type="molecule type" value="Genomic_DNA"/>
</dbReference>
<feature type="transmembrane region" description="Helical" evidence="1">
    <location>
        <begin position="16"/>
        <end position="35"/>
    </location>
</feature>
<dbReference type="Proteomes" id="UP000226257">
    <property type="component" value="Unassembled WGS sequence"/>
</dbReference>
<dbReference type="AlphaFoldDB" id="A0A9X7B6C9"/>
<name>A0A9X7B6C9_BACCE</name>
<feature type="transmembrane region" description="Helical" evidence="1">
    <location>
        <begin position="75"/>
        <end position="97"/>
    </location>
</feature>
<dbReference type="RefSeq" id="WP_098288356.1">
    <property type="nucleotide sequence ID" value="NZ_NTSW01000173.1"/>
</dbReference>
<sequence length="104" mass="12157">MKIVKRPFYNIKEFDFGAVAWTIIFFVAPMVFWVIPAQARMGLTESIAYLFSLDFYTETTVSTNMFSQIQNKTSYLLNIGKVIVWIWSISALLIFLFKKPKELK</sequence>
<proteinExistence type="predicted"/>
<accession>A0A9X7B6C9</accession>
<evidence type="ECO:0000313" key="3">
    <source>
        <dbReference type="Proteomes" id="UP000226257"/>
    </source>
</evidence>
<reference evidence="2 3" key="1">
    <citation type="submission" date="2017-09" db="EMBL/GenBank/DDBJ databases">
        <title>Large-scale bioinformatics analysis of Bacillus genomes uncovers conserved roles of natural products in bacterial physiology.</title>
        <authorList>
            <consortium name="Agbiome Team Llc"/>
            <person name="Bleich R.M."/>
            <person name="Grubbs K.J."/>
            <person name="Santa Maria K.C."/>
            <person name="Allen S.E."/>
            <person name="Farag S."/>
            <person name="Shank E.A."/>
            <person name="Bowers A."/>
        </authorList>
    </citation>
    <scope>NUCLEOTIDE SEQUENCE [LARGE SCALE GENOMIC DNA]</scope>
    <source>
        <strain evidence="2 3">AFS060282</strain>
    </source>
</reference>
<gene>
    <name evidence="2" type="ORF">COK98_32415</name>
</gene>
<keyword evidence="1" id="KW-1133">Transmembrane helix</keyword>
<organism evidence="2 3">
    <name type="scientific">Bacillus cereus</name>
    <dbReference type="NCBI Taxonomy" id="1396"/>
    <lineage>
        <taxon>Bacteria</taxon>
        <taxon>Bacillati</taxon>
        <taxon>Bacillota</taxon>
        <taxon>Bacilli</taxon>
        <taxon>Bacillales</taxon>
        <taxon>Bacillaceae</taxon>
        <taxon>Bacillus</taxon>
        <taxon>Bacillus cereus group</taxon>
    </lineage>
</organism>
<evidence type="ECO:0000313" key="2">
    <source>
        <dbReference type="EMBL" id="PFU99186.1"/>
    </source>
</evidence>
<comment type="caution">
    <text evidence="2">The sequence shown here is derived from an EMBL/GenBank/DDBJ whole genome shotgun (WGS) entry which is preliminary data.</text>
</comment>
<evidence type="ECO:0000256" key="1">
    <source>
        <dbReference type="SAM" id="Phobius"/>
    </source>
</evidence>